<dbReference type="AlphaFoldDB" id="A0A8J2KG18"/>
<evidence type="ECO:0000313" key="3">
    <source>
        <dbReference type="Proteomes" id="UP000708208"/>
    </source>
</evidence>
<gene>
    <name evidence="2" type="ORF">AFUS01_LOCUS24605</name>
</gene>
<reference evidence="2" key="1">
    <citation type="submission" date="2021-06" db="EMBL/GenBank/DDBJ databases">
        <authorList>
            <person name="Hodson N. C."/>
            <person name="Mongue J. A."/>
            <person name="Jaron S. K."/>
        </authorList>
    </citation>
    <scope>NUCLEOTIDE SEQUENCE</scope>
</reference>
<accession>A0A8J2KG18</accession>
<protein>
    <submittedName>
        <fullName evidence="2">Uncharacterized protein</fullName>
    </submittedName>
</protein>
<proteinExistence type="predicted"/>
<dbReference type="Proteomes" id="UP000708208">
    <property type="component" value="Unassembled WGS sequence"/>
</dbReference>
<feature type="region of interest" description="Disordered" evidence="1">
    <location>
        <begin position="116"/>
        <end position="136"/>
    </location>
</feature>
<sequence>MSLRDRVIFGLILLLLVEVLLSRLLLLTFPTSCCIETSGTVLISSSSPTTNIFGGGRRGEIGGNTHINIRKINLNMSGNTGSSIGDFNEEGINETSTTDVPRKYDKMAKYPNEDNEDVTEVDYGQQPKGNAGPAVPVAADPSVADANAQKMWTCYYRTLNYEGADYTFIYVKRNGRTVNLNGSRIPCSSRSRVQVPAR</sequence>
<comment type="caution">
    <text evidence="2">The sequence shown here is derived from an EMBL/GenBank/DDBJ whole genome shotgun (WGS) entry which is preliminary data.</text>
</comment>
<organism evidence="2 3">
    <name type="scientific">Allacma fusca</name>
    <dbReference type="NCBI Taxonomy" id="39272"/>
    <lineage>
        <taxon>Eukaryota</taxon>
        <taxon>Metazoa</taxon>
        <taxon>Ecdysozoa</taxon>
        <taxon>Arthropoda</taxon>
        <taxon>Hexapoda</taxon>
        <taxon>Collembola</taxon>
        <taxon>Symphypleona</taxon>
        <taxon>Sminthuridae</taxon>
        <taxon>Allacma</taxon>
    </lineage>
</organism>
<evidence type="ECO:0000313" key="2">
    <source>
        <dbReference type="EMBL" id="CAG7786020.1"/>
    </source>
</evidence>
<keyword evidence="3" id="KW-1185">Reference proteome</keyword>
<dbReference type="EMBL" id="CAJVCH010308865">
    <property type="protein sequence ID" value="CAG7786020.1"/>
    <property type="molecule type" value="Genomic_DNA"/>
</dbReference>
<name>A0A8J2KG18_9HEXA</name>
<evidence type="ECO:0000256" key="1">
    <source>
        <dbReference type="SAM" id="MobiDB-lite"/>
    </source>
</evidence>